<dbReference type="eggNOG" id="COG5400">
    <property type="taxonomic scope" value="Bacteria"/>
</dbReference>
<dbReference type="EMBL" id="CP007031">
    <property type="protein sequence ID" value="AHF03710.1"/>
    <property type="molecule type" value="Genomic_DNA"/>
</dbReference>
<evidence type="ECO:0008006" key="4">
    <source>
        <dbReference type="Google" id="ProtNLM"/>
    </source>
</evidence>
<gene>
    <name evidence="2" type="ORF">MARPU_07420</name>
</gene>
<dbReference type="Proteomes" id="UP000005275">
    <property type="component" value="Chromosome"/>
</dbReference>
<name>W0DYP2_MARPU</name>
<evidence type="ECO:0000313" key="2">
    <source>
        <dbReference type="EMBL" id="AHF03710.1"/>
    </source>
</evidence>
<accession>W0DYP2</accession>
<evidence type="ECO:0000256" key="1">
    <source>
        <dbReference type="SAM" id="SignalP"/>
    </source>
</evidence>
<proteinExistence type="predicted"/>
<keyword evidence="1" id="KW-0732">Signal</keyword>
<evidence type="ECO:0000313" key="3">
    <source>
        <dbReference type="Proteomes" id="UP000005275"/>
    </source>
</evidence>
<dbReference type="HOGENOM" id="CLU_077638_1_0_6"/>
<sequence>MIIMSALSPRLVLCLLLALAPALAPAVEQTYRQQEILDSLETFFGDGAENLGTVVRKVFREQGEPNGYITGEEVGAALGVGVRYGKGRLYMKDGYTRPVYWQGPSIGFDIGANAAKVFVLVYRLATPDALFQRYPGAEGSLYFVGGVGVNYLQSGDTVLAPIRFGAGWRQGVSAGYMDFTRKAHLNPF</sequence>
<dbReference type="STRING" id="765910.MARPU_07420"/>
<dbReference type="KEGG" id="mpur:MARPU_07420"/>
<dbReference type="Pfam" id="PF06577">
    <property type="entry name" value="EipA"/>
    <property type="match status" value="1"/>
</dbReference>
<organism evidence="2 3">
    <name type="scientific">Marichromatium purpuratum 984</name>
    <dbReference type="NCBI Taxonomy" id="765910"/>
    <lineage>
        <taxon>Bacteria</taxon>
        <taxon>Pseudomonadati</taxon>
        <taxon>Pseudomonadota</taxon>
        <taxon>Gammaproteobacteria</taxon>
        <taxon>Chromatiales</taxon>
        <taxon>Chromatiaceae</taxon>
        <taxon>Marichromatium</taxon>
    </lineage>
</organism>
<feature type="chain" id="PRO_5004787366" description="DUF1134 domain-containing protein" evidence="1">
    <location>
        <begin position="27"/>
        <end position="188"/>
    </location>
</feature>
<protein>
    <recommendedName>
        <fullName evidence="4">DUF1134 domain-containing protein</fullName>
    </recommendedName>
</protein>
<dbReference type="InterPro" id="IPR008325">
    <property type="entry name" value="EipA-like"/>
</dbReference>
<dbReference type="AlphaFoldDB" id="W0DYP2"/>
<keyword evidence="3" id="KW-1185">Reference proteome</keyword>
<reference evidence="2 3" key="1">
    <citation type="submission" date="2013-12" db="EMBL/GenBank/DDBJ databases">
        <authorList>
            <consortium name="DOE Joint Genome Institute"/>
            <person name="Bryant D.A."/>
            <person name="Huntemann M."/>
            <person name="Han J."/>
            <person name="Chen A."/>
            <person name="Kyrpides N."/>
            <person name="Mavromatis K."/>
            <person name="Markowitz V."/>
            <person name="Palaniappan K."/>
            <person name="Ivanova N."/>
            <person name="Schaumberg A."/>
            <person name="Pati A."/>
            <person name="Liolios K."/>
            <person name="Nordberg H.P."/>
            <person name="Cantor M.N."/>
            <person name="Hua S.X."/>
            <person name="Woyke T."/>
        </authorList>
    </citation>
    <scope>NUCLEOTIDE SEQUENCE [LARGE SCALE GENOMIC DNA]</scope>
    <source>
        <strain evidence="2 3">984</strain>
    </source>
</reference>
<feature type="signal peptide" evidence="1">
    <location>
        <begin position="1"/>
        <end position="26"/>
    </location>
</feature>